<dbReference type="InterPro" id="IPR025293">
    <property type="entry name" value="YfiR/HmsC-like"/>
</dbReference>
<proteinExistence type="predicted"/>
<feature type="signal peptide" evidence="1">
    <location>
        <begin position="1"/>
        <end position="22"/>
    </location>
</feature>
<name>A0ABV7HGY8_9GAMM</name>
<evidence type="ECO:0000313" key="3">
    <source>
        <dbReference type="Proteomes" id="UP001595476"/>
    </source>
</evidence>
<dbReference type="RefSeq" id="WP_386721496.1">
    <property type="nucleotide sequence ID" value="NZ_JBHRSZ010000004.1"/>
</dbReference>
<feature type="chain" id="PRO_5047538729" evidence="1">
    <location>
        <begin position="23"/>
        <end position="181"/>
    </location>
</feature>
<reference evidence="3" key="1">
    <citation type="journal article" date="2019" name="Int. J. Syst. Evol. Microbiol.">
        <title>The Global Catalogue of Microorganisms (GCM) 10K type strain sequencing project: providing services to taxonomists for standard genome sequencing and annotation.</title>
        <authorList>
            <consortium name="The Broad Institute Genomics Platform"/>
            <consortium name="The Broad Institute Genome Sequencing Center for Infectious Disease"/>
            <person name="Wu L."/>
            <person name="Ma J."/>
        </authorList>
    </citation>
    <scope>NUCLEOTIDE SEQUENCE [LARGE SCALE GENOMIC DNA]</scope>
    <source>
        <strain evidence="3">KCTC 52438</strain>
    </source>
</reference>
<accession>A0ABV7HGY8</accession>
<dbReference type="Proteomes" id="UP001595476">
    <property type="component" value="Unassembled WGS sequence"/>
</dbReference>
<evidence type="ECO:0000256" key="1">
    <source>
        <dbReference type="SAM" id="SignalP"/>
    </source>
</evidence>
<gene>
    <name evidence="2" type="ORF">ACFOEK_12755</name>
</gene>
<comment type="caution">
    <text evidence="2">The sequence shown here is derived from an EMBL/GenBank/DDBJ whole genome shotgun (WGS) entry which is preliminary data.</text>
</comment>
<keyword evidence="1" id="KW-0732">Signal</keyword>
<dbReference type="Pfam" id="PF13689">
    <property type="entry name" value="DUF4154"/>
    <property type="match status" value="1"/>
</dbReference>
<dbReference type="EMBL" id="JBHRSZ010000004">
    <property type="protein sequence ID" value="MFC3151903.1"/>
    <property type="molecule type" value="Genomic_DNA"/>
</dbReference>
<evidence type="ECO:0000313" key="2">
    <source>
        <dbReference type="EMBL" id="MFC3151903.1"/>
    </source>
</evidence>
<organism evidence="2 3">
    <name type="scientific">Litoribrevibacter euphylliae</name>
    <dbReference type="NCBI Taxonomy" id="1834034"/>
    <lineage>
        <taxon>Bacteria</taxon>
        <taxon>Pseudomonadati</taxon>
        <taxon>Pseudomonadota</taxon>
        <taxon>Gammaproteobacteria</taxon>
        <taxon>Oceanospirillales</taxon>
        <taxon>Oceanospirillaceae</taxon>
        <taxon>Litoribrevibacter</taxon>
    </lineage>
</organism>
<keyword evidence="3" id="KW-1185">Reference proteome</keyword>
<sequence>MVNFRRWYFLALLFLLPTHGRADVVYEIKASYLYNFLQFVQFGSGLSEAGSKDSAANRLNVCIIGKNKFGKALDEIQGASTSQGIITVIRYSKLTQTTPIKECHAIYMVGISRVLSKQMLSRIDTSKTLTIGEFSGFIELGGFIELFIENDSVRFRINSNLAGNTQFKVAAQLLSLGVQDS</sequence>
<protein>
    <submittedName>
        <fullName evidence="2">YfiR family protein</fullName>
    </submittedName>
</protein>